<evidence type="ECO:0000256" key="1">
    <source>
        <dbReference type="SAM" id="SignalP"/>
    </source>
</evidence>
<protein>
    <recommendedName>
        <fullName evidence="4">Carboxypeptidase regulatory-like domain-containing protein</fullName>
    </recommendedName>
</protein>
<dbReference type="EMBL" id="LSRS01000002">
    <property type="protein sequence ID" value="KAF1086042.1"/>
    <property type="molecule type" value="Genomic_DNA"/>
</dbReference>
<organism evidence="2 3">
    <name type="scientific">Sporotomaculum syntrophicum</name>
    <dbReference type="NCBI Taxonomy" id="182264"/>
    <lineage>
        <taxon>Bacteria</taxon>
        <taxon>Bacillati</taxon>
        <taxon>Bacillota</taxon>
        <taxon>Clostridia</taxon>
        <taxon>Eubacteriales</taxon>
        <taxon>Desulfallaceae</taxon>
        <taxon>Sporotomaculum</taxon>
    </lineage>
</organism>
<comment type="caution">
    <text evidence="2">The sequence shown here is derived from an EMBL/GenBank/DDBJ whole genome shotgun (WGS) entry which is preliminary data.</text>
</comment>
<keyword evidence="1" id="KW-0732">Signal</keyword>
<evidence type="ECO:0000313" key="3">
    <source>
        <dbReference type="Proteomes" id="UP000798488"/>
    </source>
</evidence>
<dbReference type="Proteomes" id="UP000798488">
    <property type="component" value="Unassembled WGS sequence"/>
</dbReference>
<sequence length="814" mass="89175">MSQRNNKFMLIMSIVALCCFMFAGAAMAADNNLEVKATADCFGPNYALASGKATYVFEATGLNLNASCFGYADNVTIAIDFDSTNKEGDFDLSATTGLTVPVKVYTNDGNWYFAQPTAQIAGNVVTLSIPAMQELVNSEAKVNTIVVGDKLQNIIATAPCQEETYCFKMTVSGCCNDALTKMFPVYYWPAGVVDVQYAAIEDACSCLYVTGKVVNCNGDGMSNVNVGVQVKAKDDCNWETISNLCSGNVKTNAKGEFGCGIPTDQCAGEYEFRIVAERNDVISGIAWNKSNDKCKFVSEPYGFKLIGNAPVTVAWKECPTNLKFNKCNELTIQLLDDCACKNLATNEIARVIKLDAFYTNGGIPEVAGHFYATAQDCAADQNQIGSIVIPAGQNQVTVYLKPIMSDVAIPEAVRQGGTVDIPIKLVASSANLTSAVCDTNISLNNNLNLEVKPLATNVNDKKARAAWPLEAAVWLDTLSIPGMGAADNYSVCVKAYQVGEQGGELKDFVVSTELIAAYSPDADCIPCDFDKCTGCQDLCRCFNATYCTVKQHFYIYVPESWAGKTVQFEASFMNEQQVVITSNVVEIAFVTPVELMRELDFDRWQLISTPKYLAKKCVEANGNPEAYGTFKDLLDANGVKYSKIITWDETAGEEINNWRVVDPTEVVEPLKAYFVKTSQRGEFGTADYVAEYVFARVTHPSLMMPQVRNLNAGWNLVGVSVNDTNKEDGRPLYRQSDDIYLALGSMYKGSKLVWNPGQYLGNLAEWISYSWVTPNGEETDEYAELFNGDGYWAYLTEWQQLAANIGQDLIYNGK</sequence>
<reference evidence="2" key="1">
    <citation type="submission" date="2016-02" db="EMBL/GenBank/DDBJ databases">
        <title>Draft Genome Sequence of Sporotomaculum syntrophicum Strain FB, a Syntrophic Benzoate Degrader.</title>
        <authorList>
            <person name="Nobu M.K."/>
            <person name="Narihiro T."/>
            <person name="Qiu Y.-L."/>
            <person name="Ohashi A."/>
            <person name="Liu W.-T."/>
            <person name="Yuji S."/>
        </authorList>
    </citation>
    <scope>NUCLEOTIDE SEQUENCE</scope>
    <source>
        <strain evidence="2">FB</strain>
    </source>
</reference>
<evidence type="ECO:0008006" key="4">
    <source>
        <dbReference type="Google" id="ProtNLM"/>
    </source>
</evidence>
<name>A0A9D2WR06_9FIRM</name>
<proteinExistence type="predicted"/>
<accession>A0A9D2WR06</accession>
<dbReference type="OrthoDB" id="1717699at2"/>
<gene>
    <name evidence="2" type="ORF">SPSYN_00780</name>
</gene>
<keyword evidence="3" id="KW-1185">Reference proteome</keyword>
<dbReference type="RefSeq" id="WP_161821186.1">
    <property type="nucleotide sequence ID" value="NZ_LSRS01000002.1"/>
</dbReference>
<feature type="signal peptide" evidence="1">
    <location>
        <begin position="1"/>
        <end position="28"/>
    </location>
</feature>
<feature type="chain" id="PRO_5039116176" description="Carboxypeptidase regulatory-like domain-containing protein" evidence="1">
    <location>
        <begin position="29"/>
        <end position="814"/>
    </location>
</feature>
<evidence type="ECO:0000313" key="2">
    <source>
        <dbReference type="EMBL" id="KAF1086042.1"/>
    </source>
</evidence>
<dbReference type="AlphaFoldDB" id="A0A9D2WR06"/>